<feature type="domain" description="HNH nuclease" evidence="2">
    <location>
        <begin position="512"/>
        <end position="563"/>
    </location>
</feature>
<reference evidence="4" key="1">
    <citation type="submission" date="2016-10" db="EMBL/GenBank/DDBJ databases">
        <authorList>
            <person name="Varghese N."/>
            <person name="Submissions S."/>
        </authorList>
    </citation>
    <scope>NUCLEOTIDE SEQUENCE [LARGE SCALE GENOMIC DNA]</scope>
    <source>
        <strain evidence="4">DSM 22951</strain>
    </source>
</reference>
<name>A0A2Y8ZS78_9MICO</name>
<dbReference type="EMBL" id="UESZ01000001">
    <property type="protein sequence ID" value="SSA34745.1"/>
    <property type="molecule type" value="Genomic_DNA"/>
</dbReference>
<evidence type="ECO:0000313" key="4">
    <source>
        <dbReference type="Proteomes" id="UP000250028"/>
    </source>
</evidence>
<sequence length="596" mass="64400">MDGLLIFWDERFNVTPVATSQGRQDLGCVYLFSGFVHQYNRGMTLTATTPTPVTLSPVGPDASVAELLRAAAGLLQAAYARVSGDYAGLSEEDLMGDIVAAQHVQNSAWAIQSHRLTQAAAIEHRDDPNPIQGAYPLLIHRVIRHDPGSFVDEWFALETGTRLGWSDRHSNTRLGEALDTVQRCPRLVDRVGSGTLDPGKACAIAQVSTEAPAHVARQIEDTILADDPEGMTAVRLRAKARRLRARLDPVGADRAAQARRRSQVGVWVSPHHEPGLSQLTAVLPTLEAAKVMAAVDDLARELHQVTTTNKTLPECRVDALTDLVLSGVGVDTQLTFTIPITTAEPDTPSENLSLEEPDWDDLVDGFDEASLDYEWHEPGLTPINGLDQLDQELRALIAEELEDLNRADLNAEARARSQSVGQDPPDTGPPDEVPINGVWAESSAVKPVVTAGGIGVAGGIEDVLLPRVGVIPAAVIIELAQVLGVKLTRALTDATTGTVVETADPSYRPGARLARFVKTRDQHCRFPGCTRPATLSDIDHVIRYPDGDTAAHNLQCLCRHHHRAKHEGGWHVTMTPEGICTWTSPAGHTYVTNPGD</sequence>
<gene>
    <name evidence="3" type="ORF">SAMN04489750_2070</name>
</gene>
<evidence type="ECO:0000259" key="2">
    <source>
        <dbReference type="SMART" id="SM00507"/>
    </source>
</evidence>
<dbReference type="CDD" id="cd00085">
    <property type="entry name" value="HNHc"/>
    <property type="match status" value="1"/>
</dbReference>
<feature type="region of interest" description="Disordered" evidence="1">
    <location>
        <begin position="412"/>
        <end position="432"/>
    </location>
</feature>
<dbReference type="InterPro" id="IPR003615">
    <property type="entry name" value="HNH_nuc"/>
</dbReference>
<evidence type="ECO:0000256" key="1">
    <source>
        <dbReference type="SAM" id="MobiDB-lite"/>
    </source>
</evidence>
<accession>A0A2Y8ZS78</accession>
<dbReference type="AlphaFoldDB" id="A0A2Y8ZS78"/>
<dbReference type="Proteomes" id="UP000250028">
    <property type="component" value="Unassembled WGS sequence"/>
</dbReference>
<dbReference type="OrthoDB" id="3541361at2"/>
<protein>
    <recommendedName>
        <fullName evidence="2">HNH nuclease domain-containing protein</fullName>
    </recommendedName>
</protein>
<dbReference type="Pfam" id="PF02720">
    <property type="entry name" value="DUF222"/>
    <property type="match status" value="1"/>
</dbReference>
<dbReference type="InterPro" id="IPR003870">
    <property type="entry name" value="DUF222"/>
</dbReference>
<evidence type="ECO:0000313" key="3">
    <source>
        <dbReference type="EMBL" id="SSA34745.1"/>
    </source>
</evidence>
<proteinExistence type="predicted"/>
<organism evidence="3 4">
    <name type="scientific">Branchiibius hedensis</name>
    <dbReference type="NCBI Taxonomy" id="672460"/>
    <lineage>
        <taxon>Bacteria</taxon>
        <taxon>Bacillati</taxon>
        <taxon>Actinomycetota</taxon>
        <taxon>Actinomycetes</taxon>
        <taxon>Micrococcales</taxon>
        <taxon>Dermacoccaceae</taxon>
        <taxon>Branchiibius</taxon>
    </lineage>
</organism>
<keyword evidence="4" id="KW-1185">Reference proteome</keyword>
<dbReference type="SMART" id="SM00507">
    <property type="entry name" value="HNHc"/>
    <property type="match status" value="1"/>
</dbReference>